<evidence type="ECO:0000313" key="2">
    <source>
        <dbReference type="Proteomes" id="UP001139981"/>
    </source>
</evidence>
<dbReference type="EMBL" id="JANBVB010002072">
    <property type="protein sequence ID" value="KAJ2888220.1"/>
    <property type="molecule type" value="Genomic_DNA"/>
</dbReference>
<evidence type="ECO:0000313" key="1">
    <source>
        <dbReference type="EMBL" id="KAJ2888220.1"/>
    </source>
</evidence>
<organism evidence="1 2">
    <name type="scientific">Coemansia aciculifera</name>
    <dbReference type="NCBI Taxonomy" id="417176"/>
    <lineage>
        <taxon>Eukaryota</taxon>
        <taxon>Fungi</taxon>
        <taxon>Fungi incertae sedis</taxon>
        <taxon>Zoopagomycota</taxon>
        <taxon>Kickxellomycotina</taxon>
        <taxon>Kickxellomycetes</taxon>
        <taxon>Kickxellales</taxon>
        <taxon>Kickxellaceae</taxon>
        <taxon>Coemansia</taxon>
    </lineage>
</organism>
<gene>
    <name evidence="1" type="ORF">IWW38_004981</name>
</gene>
<dbReference type="Proteomes" id="UP001139981">
    <property type="component" value="Unassembled WGS sequence"/>
</dbReference>
<keyword evidence="2" id="KW-1185">Reference proteome</keyword>
<sequence length="86" mass="9288">TLGRLLTGSGSPTAVLVACRDKHITEIGEQVAHLLYKLPIVILQIDYVLQQLNGTCGHSRRLAKGNIVAIAVIGSRDEGRKLRMIG</sequence>
<protein>
    <submittedName>
        <fullName evidence="1">Uncharacterized protein</fullName>
    </submittedName>
</protein>
<proteinExistence type="predicted"/>
<accession>A0ACC1LWY4</accession>
<reference evidence="1" key="1">
    <citation type="submission" date="2022-07" db="EMBL/GenBank/DDBJ databases">
        <title>Phylogenomic reconstructions and comparative analyses of Kickxellomycotina fungi.</title>
        <authorList>
            <person name="Reynolds N.K."/>
            <person name="Stajich J.E."/>
            <person name="Barry K."/>
            <person name="Grigoriev I.V."/>
            <person name="Crous P."/>
            <person name="Smith M.E."/>
        </authorList>
    </citation>
    <scope>NUCLEOTIDE SEQUENCE</scope>
    <source>
        <strain evidence="1">CBS 190363</strain>
    </source>
</reference>
<comment type="caution">
    <text evidence="1">The sequence shown here is derived from an EMBL/GenBank/DDBJ whole genome shotgun (WGS) entry which is preliminary data.</text>
</comment>
<feature type="non-terminal residue" evidence="1">
    <location>
        <position position="1"/>
    </location>
</feature>
<name>A0ACC1LWY4_9FUNG</name>